<feature type="transmembrane region" description="Helical" evidence="11">
    <location>
        <begin position="6"/>
        <end position="31"/>
    </location>
</feature>
<dbReference type="InterPro" id="IPR016169">
    <property type="entry name" value="FAD-bd_PCMH_sub2"/>
</dbReference>
<evidence type="ECO:0000256" key="3">
    <source>
        <dbReference type="ARBA" id="ARBA00022475"/>
    </source>
</evidence>
<dbReference type="PANTHER" id="PTHR43099:SF6">
    <property type="entry name" value="UPF0053 PROTEIN RV1842C"/>
    <property type="match status" value="1"/>
</dbReference>
<dbReference type="Pfam" id="PF03471">
    <property type="entry name" value="CorC_HlyC"/>
    <property type="match status" value="1"/>
</dbReference>
<keyword evidence="8 10" id="KW-0472">Membrane</keyword>
<dbReference type="HOGENOM" id="CLU_015237_4_0_11"/>
<evidence type="ECO:0000256" key="11">
    <source>
        <dbReference type="SAM" id="Phobius"/>
    </source>
</evidence>
<evidence type="ECO:0000256" key="1">
    <source>
        <dbReference type="ARBA" id="ARBA00004651"/>
    </source>
</evidence>
<dbReference type="GO" id="GO:0050660">
    <property type="term" value="F:flavin adenine dinucleotide binding"/>
    <property type="evidence" value="ECO:0007669"/>
    <property type="project" value="InterPro"/>
</dbReference>
<keyword evidence="7 9" id="KW-0129">CBS domain</keyword>
<keyword evidence="4 10" id="KW-0812">Transmembrane</keyword>
<dbReference type="PATRIC" id="fig|1321817.3.peg.1482"/>
<feature type="domain" description="CBS" evidence="12">
    <location>
        <begin position="288"/>
        <end position="351"/>
    </location>
</feature>
<dbReference type="Gene3D" id="3.10.580.10">
    <property type="entry name" value="CBS-domain"/>
    <property type="match status" value="1"/>
</dbReference>
<evidence type="ECO:0000256" key="4">
    <source>
        <dbReference type="ARBA" id="ARBA00022692"/>
    </source>
</evidence>
<dbReference type="InterPro" id="IPR044751">
    <property type="entry name" value="Ion_transp-like_CBS"/>
</dbReference>
<organism evidence="14 15">
    <name type="scientific">Actinomyces graevenitzii F0530</name>
    <dbReference type="NCBI Taxonomy" id="1321817"/>
    <lineage>
        <taxon>Bacteria</taxon>
        <taxon>Bacillati</taxon>
        <taxon>Actinomycetota</taxon>
        <taxon>Actinomycetes</taxon>
        <taxon>Actinomycetales</taxon>
        <taxon>Actinomycetaceae</taxon>
        <taxon>Actinomyces</taxon>
    </lineage>
</organism>
<dbReference type="InterPro" id="IPR000644">
    <property type="entry name" value="CBS_dom"/>
</dbReference>
<comment type="caution">
    <text evidence="14">The sequence shown here is derived from an EMBL/GenBank/DDBJ whole genome shotgun (WGS) entry which is preliminary data.</text>
</comment>
<dbReference type="InterPro" id="IPR051676">
    <property type="entry name" value="UPF0053_domain"/>
</dbReference>
<dbReference type="InterPro" id="IPR036318">
    <property type="entry name" value="FAD-bd_PCMH-like_sf"/>
</dbReference>
<dbReference type="RefSeq" id="WP_021603795.1">
    <property type="nucleotide sequence ID" value="NZ_KE951490.1"/>
</dbReference>
<dbReference type="InterPro" id="IPR005170">
    <property type="entry name" value="Transptr-assoc_dom"/>
</dbReference>
<sequence length="446" mass="47740">MVIKWLMIVLGVLLTAGTAVFVAGEFALVALDPSVVDARAQAGDKRAGRVSKALRHLSTLLSGAQVGITLTTILLGYTMQAALNELLSQWLSPWLGQTLAATIAVVSALIIVNAFSMVFGELIPKNATLADPLAAAGFVTPFITGFTWLFRPLVNLLNGMANTLLSRFGIEAAEEASGARSAGELTALLRRSAEEGTLEVSTARLLTRSLGVDELSAVDVMTDRGRIHWLEESSTAADLVALASQTGHSRFPVFGDSPDDVLGLVNLRRAIAVPYERRAQVPVTSSSIMTPAPRVPETMPLASLLVELRGYGEQESFGLQMAIVVDEYGGTAGVVTLEDAVEEIVGEVSDEHDRRRAGIHLDSAGRWIAPGWSRPDEVTARTAIRIPDDGPYETLGGLVMNELGRIPQIGDEVTLPTCTILVDAMEGRRVTRVRITPVEQELEALQ</sequence>
<evidence type="ECO:0000256" key="2">
    <source>
        <dbReference type="ARBA" id="ARBA00006337"/>
    </source>
</evidence>
<keyword evidence="5" id="KW-0677">Repeat</keyword>
<dbReference type="SMART" id="SM01091">
    <property type="entry name" value="CorC_HlyC"/>
    <property type="match status" value="1"/>
</dbReference>
<evidence type="ECO:0000259" key="12">
    <source>
        <dbReference type="PROSITE" id="PS51371"/>
    </source>
</evidence>
<reference evidence="14 15" key="1">
    <citation type="submission" date="2013-08" db="EMBL/GenBank/DDBJ databases">
        <authorList>
            <person name="Weinstock G."/>
            <person name="Sodergren E."/>
            <person name="Wylie T."/>
            <person name="Fulton L."/>
            <person name="Fulton R."/>
            <person name="Fronick C."/>
            <person name="O'Laughlin M."/>
            <person name="Godfrey J."/>
            <person name="Miner T."/>
            <person name="Herter B."/>
            <person name="Appelbaum E."/>
            <person name="Cordes M."/>
            <person name="Lek S."/>
            <person name="Wollam A."/>
            <person name="Pepin K.H."/>
            <person name="Palsikar V.B."/>
            <person name="Mitreva M."/>
            <person name="Wilson R.K."/>
        </authorList>
    </citation>
    <scope>NUCLEOTIDE SEQUENCE [LARGE SCALE GENOMIC DNA]</scope>
    <source>
        <strain evidence="14 15">F0530</strain>
    </source>
</reference>
<dbReference type="EMBL" id="AWSC01000066">
    <property type="protein sequence ID" value="ERH14508.1"/>
    <property type="molecule type" value="Genomic_DNA"/>
</dbReference>
<accession>U1R433</accession>
<feature type="domain" description="CNNM transmembrane" evidence="13">
    <location>
        <begin position="1"/>
        <end position="202"/>
    </location>
</feature>
<evidence type="ECO:0000256" key="8">
    <source>
        <dbReference type="ARBA" id="ARBA00023136"/>
    </source>
</evidence>
<gene>
    <name evidence="14" type="ORF">HMPREF1978_01686</name>
</gene>
<evidence type="ECO:0000256" key="9">
    <source>
        <dbReference type="PROSITE-ProRule" id="PRU00703"/>
    </source>
</evidence>
<dbReference type="SUPFAM" id="SSF54631">
    <property type="entry name" value="CBS-domain pair"/>
    <property type="match status" value="1"/>
</dbReference>
<feature type="transmembrane region" description="Helical" evidence="11">
    <location>
        <begin position="132"/>
        <end position="150"/>
    </location>
</feature>
<dbReference type="Pfam" id="PF01595">
    <property type="entry name" value="CNNM"/>
    <property type="match status" value="1"/>
</dbReference>
<evidence type="ECO:0000256" key="10">
    <source>
        <dbReference type="PROSITE-ProRule" id="PRU01193"/>
    </source>
</evidence>
<dbReference type="InterPro" id="IPR046342">
    <property type="entry name" value="CBS_dom_sf"/>
</dbReference>
<dbReference type="PROSITE" id="PS51846">
    <property type="entry name" value="CNNM"/>
    <property type="match status" value="1"/>
</dbReference>
<protein>
    <recommendedName>
        <fullName evidence="16">CBS domain protein</fullName>
    </recommendedName>
</protein>
<comment type="subcellular location">
    <subcellularLocation>
        <location evidence="1">Cell membrane</location>
        <topology evidence="1">Multi-pass membrane protein</topology>
    </subcellularLocation>
</comment>
<dbReference type="SUPFAM" id="SSF56176">
    <property type="entry name" value="FAD-binding/transporter-associated domain-like"/>
    <property type="match status" value="1"/>
</dbReference>
<evidence type="ECO:0000256" key="7">
    <source>
        <dbReference type="ARBA" id="ARBA00023122"/>
    </source>
</evidence>
<feature type="transmembrane region" description="Helical" evidence="11">
    <location>
        <begin position="99"/>
        <end position="120"/>
    </location>
</feature>
<dbReference type="Gene3D" id="3.30.465.10">
    <property type="match status" value="1"/>
</dbReference>
<proteinExistence type="inferred from homology"/>
<dbReference type="PROSITE" id="PS51371">
    <property type="entry name" value="CBS"/>
    <property type="match status" value="1"/>
</dbReference>
<name>U1R433_9ACTO</name>
<dbReference type="AlphaFoldDB" id="U1R433"/>
<keyword evidence="6 10" id="KW-1133">Transmembrane helix</keyword>
<dbReference type="GO" id="GO:0005886">
    <property type="term" value="C:plasma membrane"/>
    <property type="evidence" value="ECO:0007669"/>
    <property type="project" value="UniProtKB-SubCell"/>
</dbReference>
<dbReference type="Pfam" id="PF00571">
    <property type="entry name" value="CBS"/>
    <property type="match status" value="1"/>
</dbReference>
<evidence type="ECO:0000313" key="15">
    <source>
        <dbReference type="Proteomes" id="UP000016481"/>
    </source>
</evidence>
<evidence type="ECO:0000256" key="5">
    <source>
        <dbReference type="ARBA" id="ARBA00022737"/>
    </source>
</evidence>
<dbReference type="PANTHER" id="PTHR43099">
    <property type="entry name" value="UPF0053 PROTEIN YRKA"/>
    <property type="match status" value="1"/>
</dbReference>
<dbReference type="Proteomes" id="UP000016481">
    <property type="component" value="Unassembled WGS sequence"/>
</dbReference>
<keyword evidence="3" id="KW-1003">Cell membrane</keyword>
<dbReference type="CDD" id="cd04590">
    <property type="entry name" value="CBS_pair_CorC_HlyC_assoc"/>
    <property type="match status" value="1"/>
</dbReference>
<comment type="similarity">
    <text evidence="2">Belongs to the UPF0053 family.</text>
</comment>
<dbReference type="InterPro" id="IPR002550">
    <property type="entry name" value="CNNM"/>
</dbReference>
<evidence type="ECO:0000259" key="13">
    <source>
        <dbReference type="PROSITE" id="PS51846"/>
    </source>
</evidence>
<evidence type="ECO:0000256" key="6">
    <source>
        <dbReference type="ARBA" id="ARBA00022989"/>
    </source>
</evidence>
<evidence type="ECO:0000313" key="14">
    <source>
        <dbReference type="EMBL" id="ERH14508.1"/>
    </source>
</evidence>
<feature type="transmembrane region" description="Helical" evidence="11">
    <location>
        <begin position="59"/>
        <end position="79"/>
    </location>
</feature>
<evidence type="ECO:0008006" key="16">
    <source>
        <dbReference type="Google" id="ProtNLM"/>
    </source>
</evidence>